<accession>A0A6G9Y6D8</accession>
<name>A0A6G9Y6D8_9NOCA</name>
<evidence type="ECO:0000259" key="2">
    <source>
        <dbReference type="Pfam" id="PF06259"/>
    </source>
</evidence>
<dbReference type="SUPFAM" id="SSF140453">
    <property type="entry name" value="EsxAB dimer-like"/>
    <property type="match status" value="1"/>
</dbReference>
<feature type="compositionally biased region" description="Basic and acidic residues" evidence="1">
    <location>
        <begin position="195"/>
        <end position="209"/>
    </location>
</feature>
<dbReference type="Pfam" id="PF06259">
    <property type="entry name" value="Abhydrolase_8"/>
    <property type="match status" value="1"/>
</dbReference>
<keyword evidence="4" id="KW-1185">Reference proteome</keyword>
<dbReference type="InterPro" id="IPR010427">
    <property type="entry name" value="DUF1023"/>
</dbReference>
<sequence length="583" mass="63107">MSQHLTVKQVLSWKPETLVAQANEWERQAAELRTRMDSQSRAVDGSRETWTGRAGDAMRDRFTQVNEKATKVRDALERGRDAAKVASLNFTTAKSLLDSAKKTAESKGLEVHDDGTCVITEKKKQYVYAAVNGDADKYTTAISALIIDCDTQTAVVKQALNNAAQIDDEAQQAINNAFADLPTAESFGNATTPKTEAKQPPKNGTPKENRQWWDSLTKQEQDAVLSTQPASVGNLDGLPADVRDQANKTVLKTEQARLDKEVTDLTNKLNGMKDATPNEFSDVASQLEDRKRRKADVDKIAEVLGKKPDHKLMVLDTMSGRQVHAAVATGDPDKADHVSVTTPGLGTNVRGSLKDMVGEADQLKAESERQLDKAGKKNETVSTIAWIGYDAPQKDADIVNVGFESRAKEAAKPLANFYEGLDVASTKNDPHITALGHSYGSLTTSLALQQKAGGVDDVVFYGSPGLGGHIPSAGTPIALLGLNDVVHSPSDLGLQDHHVYEMTEKKDPVVAFNSFGRSPHFMPWVTHLSTDPITVDDRVYTGAEGHAEYPRTDPKTNNLHRSGYNLAAVVAGLPDNAINPPGQ</sequence>
<dbReference type="EMBL" id="CP046172">
    <property type="protein sequence ID" value="QIS08808.1"/>
    <property type="molecule type" value="Genomic_DNA"/>
</dbReference>
<dbReference type="Pfam" id="PF06013">
    <property type="entry name" value="WXG100"/>
    <property type="match status" value="1"/>
</dbReference>
<evidence type="ECO:0000313" key="4">
    <source>
        <dbReference type="Proteomes" id="UP000503540"/>
    </source>
</evidence>
<dbReference type="Proteomes" id="UP000503540">
    <property type="component" value="Chromosome"/>
</dbReference>
<evidence type="ECO:0000313" key="3">
    <source>
        <dbReference type="EMBL" id="QIS08808.1"/>
    </source>
</evidence>
<organism evidence="3 4">
    <name type="scientific">Nocardia arthritidis</name>
    <dbReference type="NCBI Taxonomy" id="228602"/>
    <lineage>
        <taxon>Bacteria</taxon>
        <taxon>Bacillati</taxon>
        <taxon>Actinomycetota</taxon>
        <taxon>Actinomycetes</taxon>
        <taxon>Mycobacteriales</taxon>
        <taxon>Nocardiaceae</taxon>
        <taxon>Nocardia</taxon>
    </lineage>
</organism>
<dbReference type="InterPro" id="IPR036689">
    <property type="entry name" value="ESAT-6-like_sf"/>
</dbReference>
<proteinExistence type="predicted"/>
<dbReference type="AlphaFoldDB" id="A0A6G9Y6D8"/>
<dbReference type="Gene3D" id="1.10.287.1060">
    <property type="entry name" value="ESAT-6-like"/>
    <property type="match status" value="1"/>
</dbReference>
<gene>
    <name evidence="3" type="ORF">F5544_04470</name>
</gene>
<dbReference type="InterPro" id="IPR010310">
    <property type="entry name" value="T7SS_ESAT-6-like"/>
</dbReference>
<protein>
    <recommendedName>
        <fullName evidence="2">DUF1023 domain-containing protein</fullName>
    </recommendedName>
</protein>
<dbReference type="RefSeq" id="WP_167471998.1">
    <property type="nucleotide sequence ID" value="NZ_CP046172.1"/>
</dbReference>
<reference evidence="3 4" key="1">
    <citation type="journal article" date="2019" name="ACS Chem. Biol.">
        <title>Identification and Mobilization of a Cryptic Antibiotic Biosynthesis Gene Locus from a Human-Pathogenic Nocardia Isolate.</title>
        <authorList>
            <person name="Herisse M."/>
            <person name="Ishida K."/>
            <person name="Porter J.L."/>
            <person name="Howden B."/>
            <person name="Hertweck C."/>
            <person name="Stinear T.P."/>
            <person name="Pidot S.J."/>
        </authorList>
    </citation>
    <scope>NUCLEOTIDE SEQUENCE [LARGE SCALE GENOMIC DNA]</scope>
    <source>
        <strain evidence="3 4">AUSMDU00012717</strain>
    </source>
</reference>
<feature type="domain" description="DUF1023" evidence="2">
    <location>
        <begin position="321"/>
        <end position="510"/>
    </location>
</feature>
<dbReference type="KEGG" id="nah:F5544_04470"/>
<feature type="region of interest" description="Disordered" evidence="1">
    <location>
        <begin position="184"/>
        <end position="209"/>
    </location>
</feature>
<evidence type="ECO:0000256" key="1">
    <source>
        <dbReference type="SAM" id="MobiDB-lite"/>
    </source>
</evidence>